<dbReference type="Proteomes" id="UP000215999">
    <property type="component" value="Unassembled WGS sequence"/>
</dbReference>
<feature type="non-terminal residue" evidence="1">
    <location>
        <position position="1"/>
    </location>
</feature>
<protein>
    <submittedName>
        <fullName evidence="1">Uncharacterized protein</fullName>
    </submittedName>
</protein>
<organism evidence="1 2">
    <name type="scientific">Photobacterium sanguinicancri</name>
    <dbReference type="NCBI Taxonomy" id="875932"/>
    <lineage>
        <taxon>Bacteria</taxon>
        <taxon>Pseudomonadati</taxon>
        <taxon>Pseudomonadota</taxon>
        <taxon>Gammaproteobacteria</taxon>
        <taxon>Vibrionales</taxon>
        <taxon>Vibrionaceae</taxon>
        <taxon>Photobacterium</taxon>
    </lineage>
</organism>
<comment type="caution">
    <text evidence="1">The sequence shown here is derived from an EMBL/GenBank/DDBJ whole genome shotgun (WGS) entry which is preliminary data.</text>
</comment>
<dbReference type="RefSeq" id="WP_205049217.1">
    <property type="nucleotide sequence ID" value="NZ_NOIF01000185.1"/>
</dbReference>
<evidence type="ECO:0000313" key="2">
    <source>
        <dbReference type="Proteomes" id="UP000215999"/>
    </source>
</evidence>
<keyword evidence="2" id="KW-1185">Reference proteome</keyword>
<proteinExistence type="predicted"/>
<sequence length="188" mass="22132">RICVEEPDIDIVLIEKNGDLQLVSNHKISKIAELDESHRQQVLTYCDDLLKQHVDHYILNNATNSVLLSDDSFPLPPPEKMLSSRYDGYLPLLLGLYCIKNESTYKTLENRDFEVIFDSFNEFVKKELFDKFRFLEDDYKGWLKRKDKNGESGDLDTYINKVLTRRLRANINKAKKIIEQFDDLYFSI</sequence>
<gene>
    <name evidence="1" type="ORF">ASV53_20175</name>
</gene>
<name>A0ABX4FTD4_9GAMM</name>
<accession>A0ABX4FTD4</accession>
<dbReference type="EMBL" id="NOIF01000185">
    <property type="protein sequence ID" value="OZS42119.1"/>
    <property type="molecule type" value="Genomic_DNA"/>
</dbReference>
<evidence type="ECO:0000313" key="1">
    <source>
        <dbReference type="EMBL" id="OZS42119.1"/>
    </source>
</evidence>
<reference evidence="1 2" key="1">
    <citation type="journal article" date="2016" name="Antonie Van Leeuwenhoek">
        <title>Photobacterium sanguinicancri sp. nov. isolated from marine animals.</title>
        <authorList>
            <person name="Gomez-Gil B."/>
            <person name="Roque A."/>
            <person name="Rotllant G."/>
            <person name="Romalde J.L."/>
            <person name="Doce A."/>
            <person name="Eggermont M."/>
            <person name="Defoirdt T."/>
        </authorList>
    </citation>
    <scope>NUCLEOTIDE SEQUENCE [LARGE SCALE GENOMIC DNA]</scope>
    <source>
        <strain evidence="1 2">CAIM 1827</strain>
    </source>
</reference>